<proteinExistence type="predicted"/>
<organism evidence="2 3">
    <name type="scientific">Portunus trituberculatus</name>
    <name type="common">Swimming crab</name>
    <name type="synonym">Neptunus trituberculatus</name>
    <dbReference type="NCBI Taxonomy" id="210409"/>
    <lineage>
        <taxon>Eukaryota</taxon>
        <taxon>Metazoa</taxon>
        <taxon>Ecdysozoa</taxon>
        <taxon>Arthropoda</taxon>
        <taxon>Crustacea</taxon>
        <taxon>Multicrustacea</taxon>
        <taxon>Malacostraca</taxon>
        <taxon>Eumalacostraca</taxon>
        <taxon>Eucarida</taxon>
        <taxon>Decapoda</taxon>
        <taxon>Pleocyemata</taxon>
        <taxon>Brachyura</taxon>
        <taxon>Eubrachyura</taxon>
        <taxon>Portunoidea</taxon>
        <taxon>Portunidae</taxon>
        <taxon>Portuninae</taxon>
        <taxon>Portunus</taxon>
    </lineage>
</organism>
<comment type="caution">
    <text evidence="2">The sequence shown here is derived from an EMBL/GenBank/DDBJ whole genome shotgun (WGS) entry which is preliminary data.</text>
</comment>
<dbReference type="Proteomes" id="UP000324222">
    <property type="component" value="Unassembled WGS sequence"/>
</dbReference>
<feature type="compositionally biased region" description="Basic and acidic residues" evidence="1">
    <location>
        <begin position="1"/>
        <end position="21"/>
    </location>
</feature>
<evidence type="ECO:0000313" key="3">
    <source>
        <dbReference type="Proteomes" id="UP000324222"/>
    </source>
</evidence>
<gene>
    <name evidence="2" type="ORF">E2C01_073915</name>
</gene>
<dbReference type="AlphaFoldDB" id="A0A5B7IBY3"/>
<reference evidence="2 3" key="1">
    <citation type="submission" date="2019-05" db="EMBL/GenBank/DDBJ databases">
        <title>Another draft genome of Portunus trituberculatus and its Hox gene families provides insights of decapod evolution.</title>
        <authorList>
            <person name="Jeong J.-H."/>
            <person name="Song I."/>
            <person name="Kim S."/>
            <person name="Choi T."/>
            <person name="Kim D."/>
            <person name="Ryu S."/>
            <person name="Kim W."/>
        </authorList>
    </citation>
    <scope>NUCLEOTIDE SEQUENCE [LARGE SCALE GENOMIC DNA]</scope>
    <source>
        <tissue evidence="2">Muscle</tissue>
    </source>
</reference>
<feature type="region of interest" description="Disordered" evidence="1">
    <location>
        <begin position="1"/>
        <end position="62"/>
    </location>
</feature>
<evidence type="ECO:0000256" key="1">
    <source>
        <dbReference type="SAM" id="MobiDB-lite"/>
    </source>
</evidence>
<keyword evidence="3" id="KW-1185">Reference proteome</keyword>
<name>A0A5B7IBY3_PORTR</name>
<dbReference type="EMBL" id="VSRR010050997">
    <property type="protein sequence ID" value="MPC79389.1"/>
    <property type="molecule type" value="Genomic_DNA"/>
</dbReference>
<sequence>MAFHEDEAAQNQKHSDIENRSQAEALNQTWTGFGAELGTRKQGNLGGGGAGVWLSPRAARRA</sequence>
<feature type="compositionally biased region" description="Polar residues" evidence="1">
    <location>
        <begin position="22"/>
        <end position="31"/>
    </location>
</feature>
<protein>
    <submittedName>
        <fullName evidence="2">Uncharacterized protein</fullName>
    </submittedName>
</protein>
<accession>A0A5B7IBY3</accession>
<evidence type="ECO:0000313" key="2">
    <source>
        <dbReference type="EMBL" id="MPC79389.1"/>
    </source>
</evidence>